<protein>
    <submittedName>
        <fullName evidence="3">MFS domain-containing protein</fullName>
    </submittedName>
</protein>
<evidence type="ECO:0000313" key="3">
    <source>
        <dbReference type="WBParaSite" id="L893_g14891.t1"/>
    </source>
</evidence>
<evidence type="ECO:0000256" key="1">
    <source>
        <dbReference type="SAM" id="Phobius"/>
    </source>
</evidence>
<dbReference type="GO" id="GO:0016020">
    <property type="term" value="C:membrane"/>
    <property type="evidence" value="ECO:0007669"/>
    <property type="project" value="TreeGrafter"/>
</dbReference>
<name>A0A1I7YCG8_9BILA</name>
<feature type="transmembrane region" description="Helical" evidence="1">
    <location>
        <begin position="87"/>
        <end position="108"/>
    </location>
</feature>
<organism evidence="2 3">
    <name type="scientific">Steinernema glaseri</name>
    <dbReference type="NCBI Taxonomy" id="37863"/>
    <lineage>
        <taxon>Eukaryota</taxon>
        <taxon>Metazoa</taxon>
        <taxon>Ecdysozoa</taxon>
        <taxon>Nematoda</taxon>
        <taxon>Chromadorea</taxon>
        <taxon>Rhabditida</taxon>
        <taxon>Tylenchina</taxon>
        <taxon>Panagrolaimomorpha</taxon>
        <taxon>Strongyloidoidea</taxon>
        <taxon>Steinernematidae</taxon>
        <taxon>Steinernema</taxon>
    </lineage>
</organism>
<dbReference type="InterPro" id="IPR011701">
    <property type="entry name" value="MFS"/>
</dbReference>
<dbReference type="PANTHER" id="PTHR45757:SF7">
    <property type="entry name" value="MFS DOMAIN-CONTAINING PROTEIN"/>
    <property type="match status" value="1"/>
</dbReference>
<keyword evidence="1" id="KW-0812">Transmembrane</keyword>
<accession>A0A1I7YCG8</accession>
<dbReference type="SUPFAM" id="SSF103473">
    <property type="entry name" value="MFS general substrate transporter"/>
    <property type="match status" value="1"/>
</dbReference>
<feature type="transmembrane region" description="Helical" evidence="1">
    <location>
        <begin position="114"/>
        <end position="134"/>
    </location>
</feature>
<dbReference type="Proteomes" id="UP000095287">
    <property type="component" value="Unplaced"/>
</dbReference>
<keyword evidence="1" id="KW-0472">Membrane</keyword>
<sequence length="209" mass="23478">MIRYVVLVLTLVTMSILLANTVLFNFTVICMKPENRYREMSVSNETRYYSSAEEGWIIAAPSVGLVMGTLPTVYVTQKRGLRQTFTFLGICSGLMTLAYPFLAHSIIWSLIIRFIQGFVVASAFVAIGIVPIEYGGAKEKGLFVSVLTVTYQAAWTLFNDPGIRCVLFFFGWMARGTVLTRTGSFYRSPLTGPYRNPLTERKLIEDHVN</sequence>
<dbReference type="WBParaSite" id="L893_g14891.t1">
    <property type="protein sequence ID" value="L893_g14891.t1"/>
    <property type="gene ID" value="L893_g14891"/>
</dbReference>
<proteinExistence type="predicted"/>
<dbReference type="AlphaFoldDB" id="A0A1I7YCG8"/>
<reference evidence="3" key="1">
    <citation type="submission" date="2016-11" db="UniProtKB">
        <authorList>
            <consortium name="WormBaseParasite"/>
        </authorList>
    </citation>
    <scope>IDENTIFICATION</scope>
</reference>
<feature type="transmembrane region" description="Helical" evidence="1">
    <location>
        <begin position="54"/>
        <end position="75"/>
    </location>
</feature>
<evidence type="ECO:0000313" key="2">
    <source>
        <dbReference type="Proteomes" id="UP000095287"/>
    </source>
</evidence>
<dbReference type="Pfam" id="PF07690">
    <property type="entry name" value="MFS_1"/>
    <property type="match status" value="1"/>
</dbReference>
<keyword evidence="1" id="KW-1133">Transmembrane helix</keyword>
<dbReference type="InterPro" id="IPR036259">
    <property type="entry name" value="MFS_trans_sf"/>
</dbReference>
<dbReference type="Gene3D" id="1.20.1250.20">
    <property type="entry name" value="MFS general substrate transporter like domains"/>
    <property type="match status" value="1"/>
</dbReference>
<keyword evidence="2" id="KW-1185">Reference proteome</keyword>
<dbReference type="PANTHER" id="PTHR45757">
    <property type="entry name" value="PROTEIN CBG23364-RELATED"/>
    <property type="match status" value="1"/>
</dbReference>
<dbReference type="GO" id="GO:0022857">
    <property type="term" value="F:transmembrane transporter activity"/>
    <property type="evidence" value="ECO:0007669"/>
    <property type="project" value="InterPro"/>
</dbReference>